<protein>
    <recommendedName>
        <fullName evidence="4">Cytochrome P450</fullName>
    </recommendedName>
</protein>
<evidence type="ECO:0000313" key="3">
    <source>
        <dbReference type="Proteomes" id="UP001589891"/>
    </source>
</evidence>
<feature type="compositionally biased region" description="Basic and acidic residues" evidence="1">
    <location>
        <begin position="207"/>
        <end position="222"/>
    </location>
</feature>
<evidence type="ECO:0000256" key="1">
    <source>
        <dbReference type="SAM" id="MobiDB-lite"/>
    </source>
</evidence>
<accession>A0ABV6SQV2</accession>
<feature type="compositionally biased region" description="Basic and acidic residues" evidence="1">
    <location>
        <begin position="189"/>
        <end position="200"/>
    </location>
</feature>
<dbReference type="Proteomes" id="UP001589891">
    <property type="component" value="Unassembled WGS sequence"/>
</dbReference>
<dbReference type="InterPro" id="IPR036396">
    <property type="entry name" value="Cyt_P450_sf"/>
</dbReference>
<dbReference type="EMBL" id="JBHLSS010000141">
    <property type="protein sequence ID" value="MFC0711917.1"/>
    <property type="molecule type" value="Genomic_DNA"/>
</dbReference>
<comment type="caution">
    <text evidence="2">The sequence shown here is derived from an EMBL/GenBank/DDBJ whole genome shotgun (WGS) entry which is preliminary data.</text>
</comment>
<dbReference type="Gene3D" id="1.10.630.10">
    <property type="entry name" value="Cytochrome P450"/>
    <property type="match status" value="1"/>
</dbReference>
<feature type="region of interest" description="Disordered" evidence="1">
    <location>
        <begin position="184"/>
        <end position="222"/>
    </location>
</feature>
<reference evidence="2 3" key="1">
    <citation type="submission" date="2024-09" db="EMBL/GenBank/DDBJ databases">
        <authorList>
            <person name="Sun Q."/>
            <person name="Mori K."/>
        </authorList>
    </citation>
    <scope>NUCLEOTIDE SEQUENCE [LARGE SCALE GENOMIC DNA]</scope>
    <source>
        <strain evidence="2 3">NCAIM B.01794</strain>
    </source>
</reference>
<proteinExistence type="predicted"/>
<dbReference type="SUPFAM" id="SSF48264">
    <property type="entry name" value="Cytochrome P450"/>
    <property type="match status" value="1"/>
</dbReference>
<sequence>MHRIPRNKGLDSTLALLHDPYRLIARRCRLHGSDLFETRLLLQKTLCMSGAEAARLFYDPERFVRQGAMSPWLQKTLFGVGGEGLDGEAHRHRKHMFVALLMDSERVARLVETVHGQWQTYARGWERMEKVVLYDVLQDMLTWAVCAWAGILLAEEEAGPRARDRSFVRLRRIGGAEAVAFASGTQTERGLDRRAGRVDPSRPTAASRRDGRPDDFLASRAR</sequence>
<evidence type="ECO:0000313" key="2">
    <source>
        <dbReference type="EMBL" id="MFC0711917.1"/>
    </source>
</evidence>
<organism evidence="2 3">
    <name type="scientific">Azorhizophilus paspali</name>
    <name type="common">Azotobacter paspali</name>
    <dbReference type="NCBI Taxonomy" id="69963"/>
    <lineage>
        <taxon>Bacteria</taxon>
        <taxon>Pseudomonadati</taxon>
        <taxon>Pseudomonadota</taxon>
        <taxon>Gammaproteobacteria</taxon>
        <taxon>Pseudomonadales</taxon>
        <taxon>Pseudomonadaceae</taxon>
        <taxon>Azorhizophilus</taxon>
    </lineage>
</organism>
<evidence type="ECO:0008006" key="4">
    <source>
        <dbReference type="Google" id="ProtNLM"/>
    </source>
</evidence>
<gene>
    <name evidence="2" type="ORF">ACFFGX_21025</name>
</gene>
<name>A0ABV6SQV2_AZOPA</name>
<dbReference type="RefSeq" id="WP_376949060.1">
    <property type="nucleotide sequence ID" value="NZ_CP171449.1"/>
</dbReference>
<keyword evidence="3" id="KW-1185">Reference proteome</keyword>